<evidence type="ECO:0000256" key="2">
    <source>
        <dbReference type="ARBA" id="ARBA00022475"/>
    </source>
</evidence>
<dbReference type="InterPro" id="IPR050638">
    <property type="entry name" value="AA-Vitamin_Transporters"/>
</dbReference>
<feature type="transmembrane region" description="Helical" evidence="7">
    <location>
        <begin position="125"/>
        <end position="145"/>
    </location>
</feature>
<dbReference type="AlphaFoldDB" id="A0A8G2BJC6"/>
<feature type="transmembrane region" description="Helical" evidence="7">
    <location>
        <begin position="212"/>
        <end position="233"/>
    </location>
</feature>
<feature type="transmembrane region" description="Helical" evidence="7">
    <location>
        <begin position="239"/>
        <end position="262"/>
    </location>
</feature>
<evidence type="ECO:0000256" key="3">
    <source>
        <dbReference type="ARBA" id="ARBA00022692"/>
    </source>
</evidence>
<evidence type="ECO:0000256" key="1">
    <source>
        <dbReference type="ARBA" id="ARBA00004651"/>
    </source>
</evidence>
<evidence type="ECO:0000256" key="5">
    <source>
        <dbReference type="ARBA" id="ARBA00023136"/>
    </source>
</evidence>
<feature type="compositionally biased region" description="Polar residues" evidence="6">
    <location>
        <begin position="1"/>
        <end position="11"/>
    </location>
</feature>
<proteinExistence type="predicted"/>
<dbReference type="Proteomes" id="UP000198615">
    <property type="component" value="Unassembled WGS sequence"/>
</dbReference>
<feature type="domain" description="EamA" evidence="8">
    <location>
        <begin position="182"/>
        <end position="316"/>
    </location>
</feature>
<keyword evidence="5 7" id="KW-0472">Membrane</keyword>
<evidence type="ECO:0000256" key="4">
    <source>
        <dbReference type="ARBA" id="ARBA00022989"/>
    </source>
</evidence>
<feature type="region of interest" description="Disordered" evidence="6">
    <location>
        <begin position="1"/>
        <end position="29"/>
    </location>
</feature>
<evidence type="ECO:0000256" key="7">
    <source>
        <dbReference type="SAM" id="Phobius"/>
    </source>
</evidence>
<comment type="caution">
    <text evidence="9">The sequence shown here is derived from an EMBL/GenBank/DDBJ whole genome shotgun (WGS) entry which is preliminary data.</text>
</comment>
<dbReference type="EMBL" id="FNBW01000009">
    <property type="protein sequence ID" value="SDG03463.1"/>
    <property type="molecule type" value="Genomic_DNA"/>
</dbReference>
<dbReference type="PANTHER" id="PTHR32322">
    <property type="entry name" value="INNER MEMBRANE TRANSPORTER"/>
    <property type="match status" value="1"/>
</dbReference>
<dbReference type="Pfam" id="PF00892">
    <property type="entry name" value="EamA"/>
    <property type="match status" value="2"/>
</dbReference>
<gene>
    <name evidence="9" type="ORF">SAMN05660686_03134</name>
</gene>
<feature type="transmembrane region" description="Helical" evidence="7">
    <location>
        <begin position="181"/>
        <end position="200"/>
    </location>
</feature>
<feature type="transmembrane region" description="Helical" evidence="7">
    <location>
        <begin position="269"/>
        <end position="293"/>
    </location>
</feature>
<evidence type="ECO:0000313" key="9">
    <source>
        <dbReference type="EMBL" id="SDG03463.1"/>
    </source>
</evidence>
<sequence length="321" mass="34087">MTIPVSSSSPQAAPIDPAPPSLSAPKRPTPGSATPLAVALLAMLAVLWGFNWPIMKVGLAEVPPWVFRGSASVVSGFGLFAVAMIGRHSLKIPRDKWRPLFLSGILNMALWNILVLYGIDLMDAGRAGILAYTMPLWATLVGAFVLKDRLGIRAIVGLSLGLAGMALLFSVDAKSLAGPPLGPILVVAAAFCWGAGTVVVKHAGFTQPVTVVCGWQHLIGAVPVLIIAVFWDLDNMGEVTLWPAMAVLYNMTITGILCYWAYFKVVSLLPVVASTVGTLMVPVVGVFANALIFGVRPQWVDYAALLCVAAAVFLVMTRRNR</sequence>
<organism evidence="9 10">
    <name type="scientific">Thalassobaculum litoreum DSM 18839</name>
    <dbReference type="NCBI Taxonomy" id="1123362"/>
    <lineage>
        <taxon>Bacteria</taxon>
        <taxon>Pseudomonadati</taxon>
        <taxon>Pseudomonadota</taxon>
        <taxon>Alphaproteobacteria</taxon>
        <taxon>Rhodospirillales</taxon>
        <taxon>Thalassobaculaceae</taxon>
        <taxon>Thalassobaculum</taxon>
    </lineage>
</organism>
<evidence type="ECO:0000313" key="10">
    <source>
        <dbReference type="Proteomes" id="UP000198615"/>
    </source>
</evidence>
<dbReference type="PANTHER" id="PTHR32322:SF18">
    <property type="entry name" value="S-ADENOSYLMETHIONINE_S-ADENOSYLHOMOCYSTEINE TRANSPORTER"/>
    <property type="match status" value="1"/>
</dbReference>
<evidence type="ECO:0000259" key="8">
    <source>
        <dbReference type="Pfam" id="PF00892"/>
    </source>
</evidence>
<keyword evidence="10" id="KW-1185">Reference proteome</keyword>
<keyword evidence="3 7" id="KW-0812">Transmembrane</keyword>
<dbReference type="SUPFAM" id="SSF103481">
    <property type="entry name" value="Multidrug resistance efflux transporter EmrE"/>
    <property type="match status" value="2"/>
</dbReference>
<dbReference type="InterPro" id="IPR000620">
    <property type="entry name" value="EamA_dom"/>
</dbReference>
<comment type="subcellular location">
    <subcellularLocation>
        <location evidence="1">Cell membrane</location>
        <topology evidence="1">Multi-pass membrane protein</topology>
    </subcellularLocation>
</comment>
<feature type="transmembrane region" description="Helical" evidence="7">
    <location>
        <begin position="66"/>
        <end position="85"/>
    </location>
</feature>
<name>A0A8G2BJC6_9PROT</name>
<dbReference type="GO" id="GO:0005886">
    <property type="term" value="C:plasma membrane"/>
    <property type="evidence" value="ECO:0007669"/>
    <property type="project" value="UniProtKB-SubCell"/>
</dbReference>
<feature type="transmembrane region" description="Helical" evidence="7">
    <location>
        <begin position="299"/>
        <end position="317"/>
    </location>
</feature>
<feature type="transmembrane region" description="Helical" evidence="7">
    <location>
        <begin position="97"/>
        <end position="119"/>
    </location>
</feature>
<keyword evidence="2" id="KW-1003">Cell membrane</keyword>
<feature type="transmembrane region" description="Helical" evidence="7">
    <location>
        <begin position="36"/>
        <end position="54"/>
    </location>
</feature>
<protein>
    <submittedName>
        <fullName evidence="9">Permease of the drug/metabolite transporter (DMT) superfamily</fullName>
    </submittedName>
</protein>
<reference evidence="9 10" key="1">
    <citation type="submission" date="2016-10" db="EMBL/GenBank/DDBJ databases">
        <authorList>
            <person name="Varghese N."/>
            <person name="Submissions S."/>
        </authorList>
    </citation>
    <scope>NUCLEOTIDE SEQUENCE [LARGE SCALE GENOMIC DNA]</scope>
    <source>
        <strain evidence="9 10">DSM 18839</strain>
    </source>
</reference>
<keyword evidence="4 7" id="KW-1133">Transmembrane helix</keyword>
<feature type="transmembrane region" description="Helical" evidence="7">
    <location>
        <begin position="152"/>
        <end position="169"/>
    </location>
</feature>
<dbReference type="InterPro" id="IPR037185">
    <property type="entry name" value="EmrE-like"/>
</dbReference>
<evidence type="ECO:0000256" key="6">
    <source>
        <dbReference type="SAM" id="MobiDB-lite"/>
    </source>
</evidence>
<feature type="domain" description="EamA" evidence="8">
    <location>
        <begin position="39"/>
        <end position="169"/>
    </location>
</feature>
<accession>A0A8G2BJC6</accession>